<name>A0A485L9C1_9STRA</name>
<evidence type="ECO:0000313" key="2">
    <source>
        <dbReference type="EMBL" id="KAF0690868.1"/>
    </source>
</evidence>
<sequence>MAVTQRYTSHDATLNSVLVWLVTATLSLASPVGHTFALDKQCALTLVDFQVVCTSGTLTIGHLDRLVTITCVVLGCHGLCFVVAKLLVPSPDHLRENGTYNVHSLFLCAGARYLFTSSAWIYADVYYMDRMSAVLNGILTIRWLSTAWTSTSGVSFARN</sequence>
<evidence type="ECO:0000256" key="1">
    <source>
        <dbReference type="SAM" id="Phobius"/>
    </source>
</evidence>
<dbReference type="EMBL" id="CAADRA010006315">
    <property type="protein sequence ID" value="VFT94533.1"/>
    <property type="molecule type" value="Genomic_DNA"/>
</dbReference>
<keyword evidence="1" id="KW-0812">Transmembrane</keyword>
<feature type="transmembrane region" description="Helical" evidence="1">
    <location>
        <begin position="12"/>
        <end position="30"/>
    </location>
</feature>
<evidence type="ECO:0000313" key="4">
    <source>
        <dbReference type="Proteomes" id="UP000332933"/>
    </source>
</evidence>
<keyword evidence="4" id="KW-1185">Reference proteome</keyword>
<keyword evidence="1" id="KW-1133">Transmembrane helix</keyword>
<dbReference type="AlphaFoldDB" id="A0A485L9C1"/>
<organism evidence="3 4">
    <name type="scientific">Aphanomyces stellatus</name>
    <dbReference type="NCBI Taxonomy" id="120398"/>
    <lineage>
        <taxon>Eukaryota</taxon>
        <taxon>Sar</taxon>
        <taxon>Stramenopiles</taxon>
        <taxon>Oomycota</taxon>
        <taxon>Saprolegniomycetes</taxon>
        <taxon>Saprolegniales</taxon>
        <taxon>Verrucalvaceae</taxon>
        <taxon>Aphanomyces</taxon>
    </lineage>
</organism>
<protein>
    <submittedName>
        <fullName evidence="3">Aste57867_17789 protein</fullName>
    </submittedName>
</protein>
<dbReference type="EMBL" id="VJMH01006294">
    <property type="protein sequence ID" value="KAF0690868.1"/>
    <property type="molecule type" value="Genomic_DNA"/>
</dbReference>
<keyword evidence="1" id="KW-0472">Membrane</keyword>
<evidence type="ECO:0000313" key="3">
    <source>
        <dbReference type="EMBL" id="VFT94533.1"/>
    </source>
</evidence>
<reference evidence="3 4" key="1">
    <citation type="submission" date="2019-03" db="EMBL/GenBank/DDBJ databases">
        <authorList>
            <person name="Gaulin E."/>
            <person name="Dumas B."/>
        </authorList>
    </citation>
    <scope>NUCLEOTIDE SEQUENCE [LARGE SCALE GENOMIC DNA]</scope>
    <source>
        <strain evidence="3">CBS 568.67</strain>
    </source>
</reference>
<dbReference type="Proteomes" id="UP000332933">
    <property type="component" value="Unassembled WGS sequence"/>
</dbReference>
<gene>
    <name evidence="3" type="primary">Aste57867_17789</name>
    <name evidence="2" type="ORF">As57867_017728</name>
    <name evidence="3" type="ORF">ASTE57867_17789</name>
</gene>
<feature type="transmembrane region" description="Helical" evidence="1">
    <location>
        <begin position="66"/>
        <end position="88"/>
    </location>
</feature>
<proteinExistence type="predicted"/>
<accession>A0A485L9C1</accession>
<reference evidence="2" key="2">
    <citation type="submission" date="2019-06" db="EMBL/GenBank/DDBJ databases">
        <title>Genomics analysis of Aphanomyces spp. identifies a new class of oomycete effector associated with host adaptation.</title>
        <authorList>
            <person name="Gaulin E."/>
        </authorList>
    </citation>
    <scope>NUCLEOTIDE SEQUENCE</scope>
    <source>
        <strain evidence="2">CBS 578.67</strain>
    </source>
</reference>
<feature type="transmembrane region" description="Helical" evidence="1">
    <location>
        <begin position="100"/>
        <end position="123"/>
    </location>
</feature>